<dbReference type="EMBL" id="HG805810">
    <property type="protein sequence ID" value="CDW51817.1"/>
    <property type="molecule type" value="Genomic_DNA"/>
</dbReference>
<reference evidence="9" key="2">
    <citation type="submission" date="2014-03" db="EMBL/GenBank/DDBJ databases">
        <title>The whipworm genome and dual-species transcriptomics of an intimate host-pathogen interaction.</title>
        <authorList>
            <person name="Foth B.J."/>
            <person name="Tsai I.J."/>
            <person name="Reid A.J."/>
            <person name="Bancroft A.J."/>
            <person name="Nichol S."/>
            <person name="Tracey A."/>
            <person name="Holroyd N."/>
            <person name="Cotton J.A."/>
            <person name="Stanley E.J."/>
            <person name="Zarowiecki M."/>
            <person name="Liu J.Z."/>
            <person name="Huckvale T."/>
            <person name="Cooper P.J."/>
            <person name="Grencis R.K."/>
            <person name="Berriman M."/>
        </authorList>
    </citation>
    <scope>NUCLEOTIDE SEQUENCE [LARGE SCALE GENOMIC DNA]</scope>
</reference>
<gene>
    <name evidence="9" type="ORF">TTRE_0000007601</name>
</gene>
<protein>
    <submittedName>
        <fullName evidence="9">Histidine rich membrane protein KE4</fullName>
    </submittedName>
</protein>
<reference evidence="9" key="1">
    <citation type="submission" date="2014-01" db="EMBL/GenBank/DDBJ databases">
        <authorList>
            <person name="Aslett M."/>
        </authorList>
    </citation>
    <scope>NUCLEOTIDE SEQUENCE</scope>
</reference>
<evidence type="ECO:0000256" key="5">
    <source>
        <dbReference type="ARBA" id="ARBA00023136"/>
    </source>
</evidence>
<keyword evidence="5 7" id="KW-0472">Membrane</keyword>
<dbReference type="Pfam" id="PF02535">
    <property type="entry name" value="Zip"/>
    <property type="match status" value="1"/>
</dbReference>
<feature type="transmembrane region" description="Helical" evidence="7">
    <location>
        <begin position="368"/>
        <end position="384"/>
    </location>
</feature>
<dbReference type="InterPro" id="IPR003689">
    <property type="entry name" value="ZIP"/>
</dbReference>
<dbReference type="GO" id="GO:0006882">
    <property type="term" value="P:intracellular zinc ion homeostasis"/>
    <property type="evidence" value="ECO:0007669"/>
    <property type="project" value="TreeGrafter"/>
</dbReference>
<sequence>MLKLSFLLLLCCTVPFAESHESTPHVNHEHDHVHGFDHFHDHDHEVFASRKPTTYDLYADRFLLYFSKLPYAEVLLTLAPQRRFTRLWLSAIGSTILISLAPFLLLFFIPLSGGAVEPNQPLLKTLLAFASGSLLGDAFLHLIPHAYMARAGHSHHHDSHGLAHHHNHNVDDGHDLSVGISTLMGITAFLIVEKVVRIINHRVGYSHSHHHSHGDTKIQVKEAEKYQTKPSLDRKIAGYLNLAADFAHNFTDGLAVGASYLAGNTVGAVTTFTVLLHEVPHEIGDFAILVQSGCSKTKAMLLQLVTAMGALMGCCISLFSANPVEISEAASHSWVLPFTAGGFIYIATVSIIPELLEDCGIWKSIKQLVAMLFGIYMMVLISQLE</sequence>
<proteinExistence type="inferred from homology"/>
<dbReference type="Proteomes" id="UP000030665">
    <property type="component" value="Unassembled WGS sequence"/>
</dbReference>
<evidence type="ECO:0000256" key="2">
    <source>
        <dbReference type="ARBA" id="ARBA00022448"/>
    </source>
</evidence>
<comment type="similarity">
    <text evidence="6">Belongs to the ZIP transporter (TC 2.A.5) family. KE4/Catsup subfamily.</text>
</comment>
<feature type="signal peptide" evidence="8">
    <location>
        <begin position="1"/>
        <end position="19"/>
    </location>
</feature>
<name>A0A077YUQ3_TRITR</name>
<dbReference type="PANTHER" id="PTHR16950:SF25">
    <property type="entry name" value="ZINC TRANSPORTER SLC39A7"/>
    <property type="match status" value="1"/>
</dbReference>
<evidence type="ECO:0000256" key="3">
    <source>
        <dbReference type="ARBA" id="ARBA00022692"/>
    </source>
</evidence>
<evidence type="ECO:0000256" key="1">
    <source>
        <dbReference type="ARBA" id="ARBA00004141"/>
    </source>
</evidence>
<keyword evidence="8" id="KW-0732">Signal</keyword>
<dbReference type="STRING" id="36087.A0A077YUQ3"/>
<organism evidence="9 10">
    <name type="scientific">Trichuris trichiura</name>
    <name type="common">Whipworm</name>
    <name type="synonym">Trichocephalus trichiurus</name>
    <dbReference type="NCBI Taxonomy" id="36087"/>
    <lineage>
        <taxon>Eukaryota</taxon>
        <taxon>Metazoa</taxon>
        <taxon>Ecdysozoa</taxon>
        <taxon>Nematoda</taxon>
        <taxon>Enoplea</taxon>
        <taxon>Dorylaimia</taxon>
        <taxon>Trichinellida</taxon>
        <taxon>Trichuridae</taxon>
        <taxon>Trichuris</taxon>
    </lineage>
</organism>
<feature type="transmembrane region" description="Helical" evidence="7">
    <location>
        <begin position="121"/>
        <end position="143"/>
    </location>
</feature>
<keyword evidence="3 7" id="KW-0812">Transmembrane</keyword>
<dbReference type="AlphaFoldDB" id="A0A077YUQ3"/>
<feature type="chain" id="PRO_5001728164" evidence="8">
    <location>
        <begin position="20"/>
        <end position="385"/>
    </location>
</feature>
<feature type="transmembrane region" description="Helical" evidence="7">
    <location>
        <begin position="334"/>
        <end position="356"/>
    </location>
</feature>
<evidence type="ECO:0000256" key="8">
    <source>
        <dbReference type="SAM" id="SignalP"/>
    </source>
</evidence>
<dbReference type="GO" id="GO:0016020">
    <property type="term" value="C:membrane"/>
    <property type="evidence" value="ECO:0007669"/>
    <property type="project" value="UniProtKB-SubCell"/>
</dbReference>
<keyword evidence="10" id="KW-1185">Reference proteome</keyword>
<comment type="subcellular location">
    <subcellularLocation>
        <location evidence="1">Membrane</location>
        <topology evidence="1">Multi-pass membrane protein</topology>
    </subcellularLocation>
</comment>
<dbReference type="OrthoDB" id="200954at2759"/>
<evidence type="ECO:0000256" key="6">
    <source>
        <dbReference type="ARBA" id="ARBA00038485"/>
    </source>
</evidence>
<feature type="transmembrane region" description="Helical" evidence="7">
    <location>
        <begin position="301"/>
        <end position="322"/>
    </location>
</feature>
<evidence type="ECO:0000313" key="10">
    <source>
        <dbReference type="Proteomes" id="UP000030665"/>
    </source>
</evidence>
<keyword evidence="4 7" id="KW-1133">Transmembrane helix</keyword>
<keyword evidence="2" id="KW-0813">Transport</keyword>
<feature type="transmembrane region" description="Helical" evidence="7">
    <location>
        <begin position="87"/>
        <end position="109"/>
    </location>
</feature>
<evidence type="ECO:0000256" key="7">
    <source>
        <dbReference type="SAM" id="Phobius"/>
    </source>
</evidence>
<dbReference type="PANTHER" id="PTHR16950">
    <property type="entry name" value="ZINC TRANSPORTER SLC39A7 HISTIDINE-RICH MEMBRANE PROTEIN KE4"/>
    <property type="match status" value="1"/>
</dbReference>
<evidence type="ECO:0000313" key="9">
    <source>
        <dbReference type="EMBL" id="CDW51817.1"/>
    </source>
</evidence>
<accession>A0A077YUQ3</accession>
<dbReference type="GO" id="GO:0005385">
    <property type="term" value="F:zinc ion transmembrane transporter activity"/>
    <property type="evidence" value="ECO:0007669"/>
    <property type="project" value="TreeGrafter"/>
</dbReference>
<evidence type="ECO:0000256" key="4">
    <source>
        <dbReference type="ARBA" id="ARBA00022989"/>
    </source>
</evidence>